<dbReference type="OrthoDB" id="9995306at2759"/>
<gene>
    <name evidence="4" type="ORF">T440DRAFT_550303</name>
</gene>
<accession>A0A6A7BQF9</accession>
<sequence>MPSSTFTPPLLESCIHLPRDDALLLITSTLGASANWLLVRYLSDALSTSNATYGGDGAEGHNVVLVSWMREYDFWKHEARKGAGLDLDRARREARFAFVDGLSGVILDEAREGPTGSTDSKPPATGLGGNYMSSAREPSTAPARGPPGGGTVAARGTRTAAASTRTPVQQTLTSLDLRHLESTIIAAITQLTSTSPPPPTQRKTLLMLDNPDLFLAMNPAITPSALTALVLTLHTLPTISHILTHVQADTPLLSLSTPAQPLQLEHHNLLVKLAHMSSRVVGLRVLDTGVARDVSGVLRVTEHKTGWLNLGFNGGVEGEEETVKGREFLYQVKGDGSVKVFERGASGDD</sequence>
<proteinExistence type="inferred from homology"/>
<comment type="pathway">
    <text evidence="1">tRNA modification; 5-methoxycarbonylmethyl-2-thiouridine-tRNA biosynthesis.</text>
</comment>
<dbReference type="InterPro" id="IPR018627">
    <property type="entry name" value="ELP6"/>
</dbReference>
<feature type="compositionally biased region" description="Low complexity" evidence="3">
    <location>
        <begin position="152"/>
        <end position="168"/>
    </location>
</feature>
<reference evidence="4" key="1">
    <citation type="submission" date="2020-01" db="EMBL/GenBank/DDBJ databases">
        <authorList>
            <consortium name="DOE Joint Genome Institute"/>
            <person name="Haridas S."/>
            <person name="Albert R."/>
            <person name="Binder M."/>
            <person name="Bloem J."/>
            <person name="Labutti K."/>
            <person name="Salamov A."/>
            <person name="Andreopoulos B."/>
            <person name="Baker S.E."/>
            <person name="Barry K."/>
            <person name="Bills G."/>
            <person name="Bluhm B.H."/>
            <person name="Cannon C."/>
            <person name="Castanera R."/>
            <person name="Culley D.E."/>
            <person name="Daum C."/>
            <person name="Ezra D."/>
            <person name="Gonzalez J.B."/>
            <person name="Henrissat B."/>
            <person name="Kuo A."/>
            <person name="Liang C."/>
            <person name="Lipzen A."/>
            <person name="Lutzoni F."/>
            <person name="Magnuson J."/>
            <person name="Mondo S."/>
            <person name="Nolan M."/>
            <person name="Ohm R."/>
            <person name="Pangilinan J."/>
            <person name="Park H.-J."/>
            <person name="Ramirez L."/>
            <person name="Alfaro M."/>
            <person name="Sun H."/>
            <person name="Tritt A."/>
            <person name="Yoshinaga Y."/>
            <person name="Zwiers L.-H."/>
            <person name="Turgeon B.G."/>
            <person name="Goodwin S.B."/>
            <person name="Spatafora J.W."/>
            <person name="Crous P.W."/>
            <person name="Grigoriev I.V."/>
        </authorList>
    </citation>
    <scope>NUCLEOTIDE SEQUENCE</scope>
    <source>
        <strain evidence="4">IPT5</strain>
    </source>
</reference>
<dbReference type="GO" id="GO:0002098">
    <property type="term" value="P:tRNA wobble uridine modification"/>
    <property type="evidence" value="ECO:0007669"/>
    <property type="project" value="InterPro"/>
</dbReference>
<dbReference type="Gene3D" id="3.40.50.300">
    <property type="entry name" value="P-loop containing nucleotide triphosphate hydrolases"/>
    <property type="match status" value="1"/>
</dbReference>
<feature type="region of interest" description="Disordered" evidence="3">
    <location>
        <begin position="109"/>
        <end position="168"/>
    </location>
</feature>
<dbReference type="EMBL" id="MU006288">
    <property type="protein sequence ID" value="KAF2857015.1"/>
    <property type="molecule type" value="Genomic_DNA"/>
</dbReference>
<evidence type="ECO:0000256" key="3">
    <source>
        <dbReference type="SAM" id="MobiDB-lite"/>
    </source>
</evidence>
<keyword evidence="5" id="KW-1185">Reference proteome</keyword>
<evidence type="ECO:0000313" key="4">
    <source>
        <dbReference type="EMBL" id="KAF2857015.1"/>
    </source>
</evidence>
<dbReference type="GO" id="GO:0033588">
    <property type="term" value="C:elongator holoenzyme complex"/>
    <property type="evidence" value="ECO:0007669"/>
    <property type="project" value="InterPro"/>
</dbReference>
<dbReference type="CDD" id="cd19495">
    <property type="entry name" value="Elp6"/>
    <property type="match status" value="1"/>
</dbReference>
<evidence type="ECO:0000256" key="2">
    <source>
        <dbReference type="ARBA" id="ARBA00008837"/>
    </source>
</evidence>
<dbReference type="AlphaFoldDB" id="A0A6A7BQF9"/>
<comment type="similarity">
    <text evidence="2">Belongs to the ELP6 family.</text>
</comment>
<evidence type="ECO:0000313" key="5">
    <source>
        <dbReference type="Proteomes" id="UP000799423"/>
    </source>
</evidence>
<dbReference type="PANTHER" id="PTHR16184">
    <property type="entry name" value="ELONGATOR COMPLEX PROTEIN 6"/>
    <property type="match status" value="1"/>
</dbReference>
<organism evidence="4 5">
    <name type="scientific">Plenodomus tracheiphilus IPT5</name>
    <dbReference type="NCBI Taxonomy" id="1408161"/>
    <lineage>
        <taxon>Eukaryota</taxon>
        <taxon>Fungi</taxon>
        <taxon>Dikarya</taxon>
        <taxon>Ascomycota</taxon>
        <taxon>Pezizomycotina</taxon>
        <taxon>Dothideomycetes</taxon>
        <taxon>Pleosporomycetidae</taxon>
        <taxon>Pleosporales</taxon>
        <taxon>Pleosporineae</taxon>
        <taxon>Leptosphaeriaceae</taxon>
        <taxon>Plenodomus</taxon>
    </lineage>
</organism>
<evidence type="ECO:0000256" key="1">
    <source>
        <dbReference type="ARBA" id="ARBA00005043"/>
    </source>
</evidence>
<dbReference type="InterPro" id="IPR027417">
    <property type="entry name" value="P-loop_NTPase"/>
</dbReference>
<dbReference type="UniPathway" id="UPA00988"/>
<protein>
    <recommendedName>
        <fullName evidence="6">Elongator complex protein 6</fullName>
    </recommendedName>
</protein>
<dbReference type="Proteomes" id="UP000799423">
    <property type="component" value="Unassembled WGS sequence"/>
</dbReference>
<dbReference type="PANTHER" id="PTHR16184:SF6">
    <property type="entry name" value="ELONGATOR COMPLEX PROTEIN 6"/>
    <property type="match status" value="1"/>
</dbReference>
<name>A0A6A7BQF9_9PLEO</name>
<evidence type="ECO:0008006" key="6">
    <source>
        <dbReference type="Google" id="ProtNLM"/>
    </source>
</evidence>